<name>A0A0A9HP33_ARUDO</name>
<accession>A0A0A9HP33</accession>
<reference evidence="1" key="1">
    <citation type="submission" date="2014-09" db="EMBL/GenBank/DDBJ databases">
        <authorList>
            <person name="Magalhaes I.L.F."/>
            <person name="Oliveira U."/>
            <person name="Santos F.R."/>
            <person name="Vidigal T.H.D.A."/>
            <person name="Brescovit A.D."/>
            <person name="Santos A.J."/>
        </authorList>
    </citation>
    <scope>NUCLEOTIDE SEQUENCE</scope>
    <source>
        <tissue evidence="1">Shoot tissue taken approximately 20 cm above the soil surface</tissue>
    </source>
</reference>
<reference evidence="1" key="2">
    <citation type="journal article" date="2015" name="Data Brief">
        <title>Shoot transcriptome of the giant reed, Arundo donax.</title>
        <authorList>
            <person name="Barrero R.A."/>
            <person name="Guerrero F.D."/>
            <person name="Moolhuijzen P."/>
            <person name="Goolsby J.A."/>
            <person name="Tidwell J."/>
            <person name="Bellgard S.E."/>
            <person name="Bellgard M.I."/>
        </authorList>
    </citation>
    <scope>NUCLEOTIDE SEQUENCE</scope>
    <source>
        <tissue evidence="1">Shoot tissue taken approximately 20 cm above the soil surface</tissue>
    </source>
</reference>
<dbReference type="EMBL" id="GBRH01161280">
    <property type="protein sequence ID" value="JAE36616.1"/>
    <property type="molecule type" value="Transcribed_RNA"/>
</dbReference>
<proteinExistence type="predicted"/>
<protein>
    <submittedName>
        <fullName evidence="1">Uncharacterized protein</fullName>
    </submittedName>
</protein>
<dbReference type="AlphaFoldDB" id="A0A0A9HP33"/>
<evidence type="ECO:0000313" key="1">
    <source>
        <dbReference type="EMBL" id="JAE36616.1"/>
    </source>
</evidence>
<organism evidence="1">
    <name type="scientific">Arundo donax</name>
    <name type="common">Giant reed</name>
    <name type="synonym">Donax arundinaceus</name>
    <dbReference type="NCBI Taxonomy" id="35708"/>
    <lineage>
        <taxon>Eukaryota</taxon>
        <taxon>Viridiplantae</taxon>
        <taxon>Streptophyta</taxon>
        <taxon>Embryophyta</taxon>
        <taxon>Tracheophyta</taxon>
        <taxon>Spermatophyta</taxon>
        <taxon>Magnoliopsida</taxon>
        <taxon>Liliopsida</taxon>
        <taxon>Poales</taxon>
        <taxon>Poaceae</taxon>
        <taxon>PACMAD clade</taxon>
        <taxon>Arundinoideae</taxon>
        <taxon>Arundineae</taxon>
        <taxon>Arundo</taxon>
    </lineage>
</organism>
<sequence>MFLYFSSQFMSNKCSQLQLNAHFSRFSLIKICLK</sequence>